<reference evidence="1" key="1">
    <citation type="journal article" date="2023" name="Science">
        <title>Genome structures resolve the early diversification of teleost fishes.</title>
        <authorList>
            <person name="Parey E."/>
            <person name="Louis A."/>
            <person name="Montfort J."/>
            <person name="Bouchez O."/>
            <person name="Roques C."/>
            <person name="Iampietro C."/>
            <person name="Lluch J."/>
            <person name="Castinel A."/>
            <person name="Donnadieu C."/>
            <person name="Desvignes T."/>
            <person name="Floi Bucao C."/>
            <person name="Jouanno E."/>
            <person name="Wen M."/>
            <person name="Mejri S."/>
            <person name="Dirks R."/>
            <person name="Jansen H."/>
            <person name="Henkel C."/>
            <person name="Chen W.J."/>
            <person name="Zahm M."/>
            <person name="Cabau C."/>
            <person name="Klopp C."/>
            <person name="Thompson A.W."/>
            <person name="Robinson-Rechavi M."/>
            <person name="Braasch I."/>
            <person name="Lecointre G."/>
            <person name="Bobe J."/>
            <person name="Postlethwait J.H."/>
            <person name="Berthelot C."/>
            <person name="Roest Crollius H."/>
            <person name="Guiguen Y."/>
        </authorList>
    </citation>
    <scope>NUCLEOTIDE SEQUENCE</scope>
    <source>
        <strain evidence="1">Concon-B</strain>
    </source>
</reference>
<dbReference type="AlphaFoldDB" id="A0A9Q1D5T9"/>
<keyword evidence="2" id="KW-1185">Reference proteome</keyword>
<proteinExistence type="predicted"/>
<accession>A0A9Q1D5T9</accession>
<sequence>MLQDSSGQHDTASLSQLSIQDHQLTRTLVCYPRVKGRRPTSEIRIFCCQLNENALKNEHELSGGSSPAQLTAIAAHCSFTNDSGKTKARFVNARLVLGVW</sequence>
<evidence type="ECO:0000313" key="1">
    <source>
        <dbReference type="EMBL" id="KAJ8259380.1"/>
    </source>
</evidence>
<protein>
    <submittedName>
        <fullName evidence="1">Uncharacterized protein</fullName>
    </submittedName>
</protein>
<comment type="caution">
    <text evidence="1">The sequence shown here is derived from an EMBL/GenBank/DDBJ whole genome shotgun (WGS) entry which is preliminary data.</text>
</comment>
<organism evidence="1 2">
    <name type="scientific">Conger conger</name>
    <name type="common">Conger eel</name>
    <name type="synonym">Muraena conger</name>
    <dbReference type="NCBI Taxonomy" id="82655"/>
    <lineage>
        <taxon>Eukaryota</taxon>
        <taxon>Metazoa</taxon>
        <taxon>Chordata</taxon>
        <taxon>Craniata</taxon>
        <taxon>Vertebrata</taxon>
        <taxon>Euteleostomi</taxon>
        <taxon>Actinopterygii</taxon>
        <taxon>Neopterygii</taxon>
        <taxon>Teleostei</taxon>
        <taxon>Anguilliformes</taxon>
        <taxon>Congridae</taxon>
        <taxon>Conger</taxon>
    </lineage>
</organism>
<dbReference type="Proteomes" id="UP001152803">
    <property type="component" value="Unassembled WGS sequence"/>
</dbReference>
<dbReference type="EMBL" id="JAFJMO010000013">
    <property type="protein sequence ID" value="KAJ8259380.1"/>
    <property type="molecule type" value="Genomic_DNA"/>
</dbReference>
<evidence type="ECO:0000313" key="2">
    <source>
        <dbReference type="Proteomes" id="UP001152803"/>
    </source>
</evidence>
<name>A0A9Q1D5T9_CONCO</name>
<gene>
    <name evidence="1" type="ORF">COCON_G00183920</name>
</gene>